<dbReference type="EMBL" id="AB573018">
    <property type="protein sequence ID" value="BAJ17399.1"/>
    <property type="molecule type" value="Genomic_DNA"/>
</dbReference>
<proteinExistence type="inferred from homology"/>
<dbReference type="AlphaFoldDB" id="E1CJF8"/>
<evidence type="ECO:0000256" key="2">
    <source>
        <dbReference type="PROSITE-ProRule" id="PRU10139"/>
    </source>
</evidence>
<dbReference type="PANTHER" id="PTHR46044">
    <property type="entry name" value="NITRILASE"/>
    <property type="match status" value="1"/>
</dbReference>
<dbReference type="GO" id="GO:0000257">
    <property type="term" value="F:nitrilase activity"/>
    <property type="evidence" value="ECO:0007669"/>
    <property type="project" value="TreeGrafter"/>
</dbReference>
<dbReference type="PANTHER" id="PTHR46044:SF1">
    <property type="entry name" value="CN HYDROLASE DOMAIN-CONTAINING PROTEIN"/>
    <property type="match status" value="1"/>
</dbReference>
<comment type="similarity">
    <text evidence="1">Belongs to the carbon-nitrogen hydrolase superfamily. Nitrilase family.</text>
</comment>
<reference evidence="5" key="1">
    <citation type="journal article" date="2010" name="J. Biol. Chem.">
        <title>Novel isonitrile hydratase involved in isonitrile metabolism.</title>
        <authorList>
            <person name="Sato H."/>
            <person name="Hashimoto Y."/>
            <person name="Fukatsu H."/>
            <person name="Kobayashi M."/>
        </authorList>
    </citation>
    <scope>NUCLEOTIDE SEQUENCE</scope>
    <source>
        <strain evidence="5">F164</strain>
    </source>
</reference>
<feature type="domain" description="CN hydrolase" evidence="4">
    <location>
        <begin position="6"/>
        <end position="280"/>
    </location>
</feature>
<accession>E1CJF8</accession>
<dbReference type="GO" id="GO:0051410">
    <property type="term" value="P:detoxification of nitrogen compound"/>
    <property type="evidence" value="ECO:0007669"/>
    <property type="project" value="TreeGrafter"/>
</dbReference>
<feature type="region of interest" description="Disordered" evidence="3">
    <location>
        <begin position="318"/>
        <end position="359"/>
    </location>
</feature>
<sequence>MDHPKFKAAAIQAAPVFLNLDATIDKAVALIEEASSNGAEVIAFPETWLPGYPWYAWLDAPALWLAKFGQRYYDNSLEYGTPQAERLAKAAKDNNIMVGMGLSERSGSSLYIAQWIIGNDGKTIAQRRKLKPTHVERTIYGEGDGSDLSVWDTKLGRVGGLCCWEHLQPLSKYAMYAQNEQVHFAAWPSFSIYEGGAYALSGEANVAASRVYALEGSCYVLAPTAIVSQEMQDEMCETDLQKALLKTGGGYSRIFGPDGKQLHESLPTDQEGIVYADIDLGTISLSKAIADPAGHYSRADATQLVLNKTVRRPVIETATAEQATRHPAVDSQPDAAAETSALDTASAEMEGIGQVPQTL</sequence>
<protein>
    <submittedName>
        <fullName evidence="5">Isonitrile hydratase</fullName>
    </submittedName>
</protein>
<evidence type="ECO:0000259" key="4">
    <source>
        <dbReference type="PROSITE" id="PS50263"/>
    </source>
</evidence>
<name>E1CJF8_ARTPS</name>
<dbReference type="InterPro" id="IPR036526">
    <property type="entry name" value="C-N_Hydrolase_sf"/>
</dbReference>
<dbReference type="Gene3D" id="3.60.110.10">
    <property type="entry name" value="Carbon-nitrogen hydrolase"/>
    <property type="match status" value="1"/>
</dbReference>
<evidence type="ECO:0000256" key="3">
    <source>
        <dbReference type="SAM" id="MobiDB-lite"/>
    </source>
</evidence>
<dbReference type="InterPro" id="IPR044149">
    <property type="entry name" value="Nitrilases_CHs"/>
</dbReference>
<dbReference type="Pfam" id="PF00795">
    <property type="entry name" value="CN_hydrolase"/>
    <property type="match status" value="1"/>
</dbReference>
<evidence type="ECO:0000256" key="1">
    <source>
        <dbReference type="ARBA" id="ARBA00008129"/>
    </source>
</evidence>
<dbReference type="PROSITE" id="PS00920">
    <property type="entry name" value="NITRIL_CHT_1"/>
    <property type="match status" value="1"/>
</dbReference>
<dbReference type="PROSITE" id="PS50263">
    <property type="entry name" value="CN_HYDROLASE"/>
    <property type="match status" value="1"/>
</dbReference>
<organism evidence="5">
    <name type="scientific">Arthrobacter pascens</name>
    <dbReference type="NCBI Taxonomy" id="1677"/>
    <lineage>
        <taxon>Bacteria</taxon>
        <taxon>Bacillati</taxon>
        <taxon>Actinomycetota</taxon>
        <taxon>Actinomycetes</taxon>
        <taxon>Micrococcales</taxon>
        <taxon>Micrococcaceae</taxon>
        <taxon>Arthrobacter</taxon>
    </lineage>
</organism>
<dbReference type="CDD" id="cd07564">
    <property type="entry name" value="nitrilases_CHs"/>
    <property type="match status" value="1"/>
</dbReference>
<dbReference type="SUPFAM" id="SSF56317">
    <property type="entry name" value="Carbon-nitrogen hydrolase"/>
    <property type="match status" value="1"/>
</dbReference>
<dbReference type="BRENDA" id="4.2.1.103">
    <property type="organism ID" value="452"/>
</dbReference>
<dbReference type="GO" id="GO:0018822">
    <property type="term" value="F:nitrile hydratase activity"/>
    <property type="evidence" value="ECO:0007669"/>
    <property type="project" value="TreeGrafter"/>
</dbReference>
<dbReference type="InterPro" id="IPR000132">
    <property type="entry name" value="Nitrilase/CN_hydratase_CS"/>
</dbReference>
<feature type="active site" description="Proton acceptor" evidence="2">
    <location>
        <position position="46"/>
    </location>
</feature>
<dbReference type="PROSITE" id="PS00921">
    <property type="entry name" value="NITRIL_CHT_2"/>
    <property type="match status" value="1"/>
</dbReference>
<evidence type="ECO:0000313" key="5">
    <source>
        <dbReference type="EMBL" id="BAJ17399.1"/>
    </source>
</evidence>
<gene>
    <name evidence="5" type="primary">inhB</name>
</gene>
<dbReference type="InterPro" id="IPR003010">
    <property type="entry name" value="C-N_Hydrolase"/>
</dbReference>